<feature type="transmembrane region" description="Helical" evidence="1">
    <location>
        <begin position="153"/>
        <end position="174"/>
    </location>
</feature>
<organism evidence="2 3">
    <name type="scientific">Candidatus Auribacter fodinae</name>
    <dbReference type="NCBI Taxonomy" id="2093366"/>
    <lineage>
        <taxon>Bacteria</taxon>
        <taxon>Pseudomonadati</taxon>
        <taxon>Candidatus Auribacterota</taxon>
        <taxon>Candidatus Auribacteria</taxon>
        <taxon>Candidatus Auribacterales</taxon>
        <taxon>Candidatus Auribacteraceae</taxon>
        <taxon>Candidatus Auribacter</taxon>
    </lineage>
</organism>
<keyword evidence="1" id="KW-1133">Transmembrane helix</keyword>
<feature type="transmembrane region" description="Helical" evidence="1">
    <location>
        <begin position="6"/>
        <end position="31"/>
    </location>
</feature>
<keyword evidence="1" id="KW-0472">Membrane</keyword>
<proteinExistence type="predicted"/>
<dbReference type="EMBL" id="QZJZ01000005">
    <property type="protein sequence ID" value="RJP62069.1"/>
    <property type="molecule type" value="Genomic_DNA"/>
</dbReference>
<accession>A0A3A4R6M5</accession>
<protein>
    <submittedName>
        <fullName evidence="2">Uncharacterized protein</fullName>
    </submittedName>
</protein>
<dbReference type="InterPro" id="IPR007272">
    <property type="entry name" value="Sulf_transp_TsuA/YedE"/>
</dbReference>
<sequence>MDFKLLLLYGFLFGIGFGFFVQKAGICFAHGLGEIYMGKGKRILRIFLVIFIISTLGFYLSKFIAPELGLKPIGQLRGYGFYNIISGMIFGAGILLNGGCILGTLRQMGEGNLLFFVVFLSFIPGMALIVYVIDPILKQGYQVQNILLPELLAVPQPYVVGSVVILALFWLVMLSRPKKK</sequence>
<dbReference type="Proteomes" id="UP000266426">
    <property type="component" value="Unassembled WGS sequence"/>
</dbReference>
<dbReference type="AlphaFoldDB" id="A0A3A4R6M5"/>
<gene>
    <name evidence="2" type="ORF">C4541_00620</name>
</gene>
<comment type="caution">
    <text evidence="2">The sequence shown here is derived from an EMBL/GenBank/DDBJ whole genome shotgun (WGS) entry which is preliminary data.</text>
</comment>
<feature type="transmembrane region" description="Helical" evidence="1">
    <location>
        <begin position="43"/>
        <end position="61"/>
    </location>
</feature>
<feature type="transmembrane region" description="Helical" evidence="1">
    <location>
        <begin position="112"/>
        <end position="133"/>
    </location>
</feature>
<name>A0A3A4R6M5_9BACT</name>
<evidence type="ECO:0000313" key="2">
    <source>
        <dbReference type="EMBL" id="RJP62069.1"/>
    </source>
</evidence>
<evidence type="ECO:0000313" key="3">
    <source>
        <dbReference type="Proteomes" id="UP000266426"/>
    </source>
</evidence>
<dbReference type="Pfam" id="PF04143">
    <property type="entry name" value="Sulf_transp"/>
    <property type="match status" value="1"/>
</dbReference>
<evidence type="ECO:0000256" key="1">
    <source>
        <dbReference type="SAM" id="Phobius"/>
    </source>
</evidence>
<keyword evidence="1" id="KW-0812">Transmembrane</keyword>
<reference evidence="2 3" key="1">
    <citation type="journal article" date="2017" name="ISME J.">
        <title>Energy and carbon metabolisms in a deep terrestrial subsurface fluid microbial community.</title>
        <authorList>
            <person name="Momper L."/>
            <person name="Jungbluth S.P."/>
            <person name="Lee M.D."/>
            <person name="Amend J.P."/>
        </authorList>
    </citation>
    <scope>NUCLEOTIDE SEQUENCE [LARGE SCALE GENOMIC DNA]</scope>
    <source>
        <strain evidence="2">SURF_26</strain>
    </source>
</reference>
<feature type="transmembrane region" description="Helical" evidence="1">
    <location>
        <begin position="81"/>
        <end position="105"/>
    </location>
</feature>